<keyword evidence="7 18" id="KW-0812">Transmembrane</keyword>
<keyword evidence="5 17" id="KW-0597">Phosphoprotein</keyword>
<dbReference type="Pfam" id="PF02518">
    <property type="entry name" value="HATPase_c"/>
    <property type="match status" value="1"/>
</dbReference>
<evidence type="ECO:0000259" key="21">
    <source>
        <dbReference type="PROSITE" id="PS50894"/>
    </source>
</evidence>
<accession>A0A3S0H5V4</accession>
<dbReference type="GO" id="GO:0005524">
    <property type="term" value="F:ATP binding"/>
    <property type="evidence" value="ECO:0007669"/>
    <property type="project" value="UniProtKB-KW"/>
</dbReference>
<dbReference type="SMART" id="SM00073">
    <property type="entry name" value="HPT"/>
    <property type="match status" value="1"/>
</dbReference>
<dbReference type="Gene3D" id="1.10.287.130">
    <property type="match status" value="1"/>
</dbReference>
<dbReference type="InterPro" id="IPR011123">
    <property type="entry name" value="Y_Y_Y"/>
</dbReference>
<dbReference type="SUPFAM" id="SSF47384">
    <property type="entry name" value="Homodimeric domain of signal transducing histidine kinase"/>
    <property type="match status" value="1"/>
</dbReference>
<dbReference type="InterPro" id="IPR001789">
    <property type="entry name" value="Sig_transdc_resp-reg_receiver"/>
</dbReference>
<dbReference type="Pfam" id="PF07494">
    <property type="entry name" value="Reg_prop"/>
    <property type="match status" value="4"/>
</dbReference>
<evidence type="ECO:0000256" key="1">
    <source>
        <dbReference type="ARBA" id="ARBA00000085"/>
    </source>
</evidence>
<evidence type="ECO:0000259" key="20">
    <source>
        <dbReference type="PROSITE" id="PS50110"/>
    </source>
</evidence>
<dbReference type="InterPro" id="IPR011110">
    <property type="entry name" value="Reg_prop"/>
</dbReference>
<dbReference type="PANTHER" id="PTHR45339:SF1">
    <property type="entry name" value="HYBRID SIGNAL TRANSDUCTION HISTIDINE KINASE J"/>
    <property type="match status" value="1"/>
</dbReference>
<keyword evidence="4" id="KW-1003">Cell membrane</keyword>
<dbReference type="EMBL" id="RXOF01000007">
    <property type="protein sequence ID" value="RTQ49157.1"/>
    <property type="molecule type" value="Genomic_DNA"/>
</dbReference>
<name>A0A3S0H5V4_9BACT</name>
<dbReference type="InterPro" id="IPR005467">
    <property type="entry name" value="His_kinase_dom"/>
</dbReference>
<dbReference type="InterPro" id="IPR036097">
    <property type="entry name" value="HisK_dim/P_sf"/>
</dbReference>
<dbReference type="InterPro" id="IPR004358">
    <property type="entry name" value="Sig_transdc_His_kin-like_C"/>
</dbReference>
<dbReference type="PRINTS" id="PR00344">
    <property type="entry name" value="BCTRLSENSOR"/>
</dbReference>
<keyword evidence="13 18" id="KW-0472">Membrane</keyword>
<evidence type="ECO:0000256" key="17">
    <source>
        <dbReference type="PROSITE-ProRule" id="PRU00169"/>
    </source>
</evidence>
<evidence type="ECO:0000256" key="11">
    <source>
        <dbReference type="ARBA" id="ARBA00022989"/>
    </source>
</evidence>
<dbReference type="SUPFAM" id="SSF63829">
    <property type="entry name" value="Calcium-dependent phosphotriesterase"/>
    <property type="match status" value="2"/>
</dbReference>
<dbReference type="InterPro" id="IPR036641">
    <property type="entry name" value="HPT_dom_sf"/>
</dbReference>
<keyword evidence="10" id="KW-0067">ATP-binding</keyword>
<keyword evidence="6" id="KW-0808">Transferase</keyword>
<feature type="transmembrane region" description="Helical" evidence="18">
    <location>
        <begin position="653"/>
        <end position="675"/>
    </location>
</feature>
<dbReference type="InterPro" id="IPR003594">
    <property type="entry name" value="HATPase_dom"/>
</dbReference>
<evidence type="ECO:0000256" key="10">
    <source>
        <dbReference type="ARBA" id="ARBA00022840"/>
    </source>
</evidence>
<dbReference type="InterPro" id="IPR015943">
    <property type="entry name" value="WD40/YVTN_repeat-like_dom_sf"/>
</dbReference>
<dbReference type="AlphaFoldDB" id="A0A3S0H5V4"/>
<evidence type="ECO:0000256" key="9">
    <source>
        <dbReference type="ARBA" id="ARBA00022777"/>
    </source>
</evidence>
<dbReference type="InterPro" id="IPR036890">
    <property type="entry name" value="HATPase_C_sf"/>
</dbReference>
<feature type="modified residue" description="4-aspartylphosphate" evidence="17">
    <location>
        <position position="1027"/>
    </location>
</feature>
<dbReference type="SMART" id="SM00387">
    <property type="entry name" value="HATPase_c"/>
    <property type="match status" value="1"/>
</dbReference>
<dbReference type="InterPro" id="IPR011006">
    <property type="entry name" value="CheY-like_superfamily"/>
</dbReference>
<feature type="domain" description="Histidine kinase" evidence="19">
    <location>
        <begin position="734"/>
        <end position="956"/>
    </location>
</feature>
<protein>
    <recommendedName>
        <fullName evidence="15">Sensory/regulatory protein RpfC</fullName>
        <ecNumber evidence="3">2.7.13.3</ecNumber>
    </recommendedName>
</protein>
<keyword evidence="8" id="KW-0547">Nucleotide-binding</keyword>
<dbReference type="PROSITE" id="PS50109">
    <property type="entry name" value="HIS_KIN"/>
    <property type="match status" value="1"/>
</dbReference>
<reference evidence="22 23" key="1">
    <citation type="submission" date="2018-12" db="EMBL/GenBank/DDBJ databases">
        <title>Hymenobacter gummosus sp. nov., isolated from a spring.</title>
        <authorList>
            <person name="Nie L."/>
        </authorList>
    </citation>
    <scope>NUCLEOTIDE SEQUENCE [LARGE SCALE GENOMIC DNA]</scope>
    <source>
        <strain evidence="22 23">KCTC 52166</strain>
    </source>
</reference>
<evidence type="ECO:0000313" key="22">
    <source>
        <dbReference type="EMBL" id="RTQ49157.1"/>
    </source>
</evidence>
<evidence type="ECO:0000256" key="2">
    <source>
        <dbReference type="ARBA" id="ARBA00004651"/>
    </source>
</evidence>
<dbReference type="PROSITE" id="PS50110">
    <property type="entry name" value="RESPONSE_REGULATORY"/>
    <property type="match status" value="1"/>
</dbReference>
<comment type="subcellular location">
    <subcellularLocation>
        <location evidence="2">Cell membrane</location>
        <topology evidence="2">Multi-pass membrane protein</topology>
    </subcellularLocation>
</comment>
<dbReference type="EC" id="2.7.13.3" evidence="3"/>
<dbReference type="Gene3D" id="3.30.565.10">
    <property type="entry name" value="Histidine kinase-like ATPase, C-terminal domain"/>
    <property type="match status" value="1"/>
</dbReference>
<evidence type="ECO:0000256" key="16">
    <source>
        <dbReference type="PROSITE-ProRule" id="PRU00110"/>
    </source>
</evidence>
<dbReference type="Gene3D" id="2.60.40.10">
    <property type="entry name" value="Immunoglobulins"/>
    <property type="match status" value="1"/>
</dbReference>
<comment type="catalytic activity">
    <reaction evidence="1">
        <text>ATP + protein L-histidine = ADP + protein N-phospho-L-histidine.</text>
        <dbReference type="EC" id="2.7.13.3"/>
    </reaction>
</comment>
<evidence type="ECO:0000256" key="7">
    <source>
        <dbReference type="ARBA" id="ARBA00022692"/>
    </source>
</evidence>
<dbReference type="Gene3D" id="1.20.120.160">
    <property type="entry name" value="HPT domain"/>
    <property type="match status" value="1"/>
</dbReference>
<dbReference type="Pfam" id="PF00072">
    <property type="entry name" value="Response_reg"/>
    <property type="match status" value="1"/>
</dbReference>
<dbReference type="PANTHER" id="PTHR45339">
    <property type="entry name" value="HYBRID SIGNAL TRANSDUCTION HISTIDINE KINASE J"/>
    <property type="match status" value="1"/>
</dbReference>
<dbReference type="Pfam" id="PF07495">
    <property type="entry name" value="Y_Y_Y"/>
    <property type="match status" value="1"/>
</dbReference>
<dbReference type="InterPro" id="IPR008207">
    <property type="entry name" value="Sig_transdc_His_kin_Hpt_dom"/>
</dbReference>
<dbReference type="SMART" id="SM00448">
    <property type="entry name" value="REC"/>
    <property type="match status" value="1"/>
</dbReference>
<dbReference type="CDD" id="cd00082">
    <property type="entry name" value="HisKA"/>
    <property type="match status" value="1"/>
</dbReference>
<dbReference type="SUPFAM" id="SSF47226">
    <property type="entry name" value="Histidine-containing phosphotransfer domain, HPT domain"/>
    <property type="match status" value="1"/>
</dbReference>
<evidence type="ECO:0000256" key="6">
    <source>
        <dbReference type="ARBA" id="ARBA00022679"/>
    </source>
</evidence>
<evidence type="ECO:0000256" key="4">
    <source>
        <dbReference type="ARBA" id="ARBA00022475"/>
    </source>
</evidence>
<dbReference type="SUPFAM" id="SSF55874">
    <property type="entry name" value="ATPase domain of HSP90 chaperone/DNA topoisomerase II/histidine kinase"/>
    <property type="match status" value="1"/>
</dbReference>
<dbReference type="FunFam" id="1.10.287.130:FF:000002">
    <property type="entry name" value="Two-component osmosensing histidine kinase"/>
    <property type="match status" value="1"/>
</dbReference>
<evidence type="ECO:0000313" key="23">
    <source>
        <dbReference type="Proteomes" id="UP000282184"/>
    </source>
</evidence>
<dbReference type="GO" id="GO:0000155">
    <property type="term" value="F:phosphorelay sensor kinase activity"/>
    <property type="evidence" value="ECO:0007669"/>
    <property type="project" value="InterPro"/>
</dbReference>
<feature type="domain" description="Response regulatory" evidence="20">
    <location>
        <begin position="978"/>
        <end position="1095"/>
    </location>
</feature>
<dbReference type="Pfam" id="PF00512">
    <property type="entry name" value="HisKA"/>
    <property type="match status" value="1"/>
</dbReference>
<keyword evidence="12" id="KW-0902">Two-component regulatory system</keyword>
<organism evidence="22 23">
    <name type="scientific">Hymenobacter gummosus</name>
    <dbReference type="NCBI Taxonomy" id="1776032"/>
    <lineage>
        <taxon>Bacteria</taxon>
        <taxon>Pseudomonadati</taxon>
        <taxon>Bacteroidota</taxon>
        <taxon>Cytophagia</taxon>
        <taxon>Cytophagales</taxon>
        <taxon>Hymenobacteraceae</taxon>
        <taxon>Hymenobacter</taxon>
    </lineage>
</organism>
<evidence type="ECO:0000256" key="18">
    <source>
        <dbReference type="SAM" id="Phobius"/>
    </source>
</evidence>
<dbReference type="Gene3D" id="2.130.10.10">
    <property type="entry name" value="YVTN repeat-like/Quinoprotein amine dehydrogenase"/>
    <property type="match status" value="3"/>
</dbReference>
<dbReference type="Pfam" id="PF01627">
    <property type="entry name" value="Hpt"/>
    <property type="match status" value="1"/>
</dbReference>
<evidence type="ECO:0000256" key="3">
    <source>
        <dbReference type="ARBA" id="ARBA00012438"/>
    </source>
</evidence>
<dbReference type="InterPro" id="IPR013783">
    <property type="entry name" value="Ig-like_fold"/>
</dbReference>
<dbReference type="CDD" id="cd16922">
    <property type="entry name" value="HATPase_EvgS-ArcB-TorS-like"/>
    <property type="match status" value="1"/>
</dbReference>
<dbReference type="PROSITE" id="PS50894">
    <property type="entry name" value="HPT"/>
    <property type="match status" value="1"/>
</dbReference>
<dbReference type="SMART" id="SM00388">
    <property type="entry name" value="HisKA"/>
    <property type="match status" value="1"/>
</dbReference>
<dbReference type="GO" id="GO:0005886">
    <property type="term" value="C:plasma membrane"/>
    <property type="evidence" value="ECO:0007669"/>
    <property type="project" value="UniProtKB-SubCell"/>
</dbReference>
<feature type="domain" description="HPt" evidence="21">
    <location>
        <begin position="1146"/>
        <end position="1246"/>
    </location>
</feature>
<sequence>MAAHRPRGRVRRVLSRRAAGGPYLPKMIRLRFVFGLLIGLLLAGGRPLRAQQPQAPRHWLQPFGPAEGFAPSFVYALHQDRQGYLWIATGEGLVRYDGTEFRTFTTKNGLAEDFATRLYEDTTAHALWVNHYQGGISRWDGRRFVKVPKSARLPAGFRAATGIPAPDTAIVGNYQRRFQLTELPDITCLLEDREGNAWLGTAGQGLWRHSDRHLTFYPYRSPDFTAPTALGRDGVQALYGSAGGRIHGLRATQSPVPLAQPLYAGAGQPLQVPAPVTALDVQPAGPDAPARYRVATDGAGVWELTRSAGWQCIPRLPAALRATALARLPDGSLWVGTALDGAYYLPADPARPAEHYTTANGLLHNSIRTLLGDREGRVWFGTHDTGLAVWQRGQFAYHRFPSGALDVSALAQDSAGRVWIGTEGAGLFCYEHGRLRQYTTAQGLPSMYCYALTQFRAGQAPHGTYNPRYAPNRFYPDQLLIVHQNGLSAYQPVQKRFAALASPANPLLRDLLPMAALGVQQPAVWVASRTGLLRVSTADSALFPGTRLAGLLITRAEVDGETRVAAALGQLPAGLHRVAFDFRGLSLAPGTELQYQYRLRGYQEDWSRPSSLAEAQFPRLDAGRYVLEVRARLHAGAPWSAAVRLPFGIATPFWRTGWFAALVLLGAAAAIWAFIRTREATLRRQKLQLELTVRERTQELRRQKAHIEEINADLVLARDAAEASRKAKAQFLANMSHEIRTPMNAVIGLTHLLQRTPTNNEQTEYLAAIQGSSQNLLTIINDILDSSKIEAGKMTLERTPFGLRGLLQRVGRMFEFATATKNLQLRLELAPEVPPAVFGDPVRLNQVLVNLIGNAIKFTTAGAVTVRVGAEPGAAAGQWRVRFAVQDTGIGIPADKLDAIFEDFSQANTSTTRQFGGTGLGLSIARNLVELHGGRLWVESTVGQGSTFSFELPYEEADPALLPADTPTELRPFELPLRVLVAEDNDLNQLVARKTLEAWNVQVVIAANGRLAVEAAAAEAFDAVLMDVQMPEMDGYEASRQLRLRFPDAAALPIIGLTASALPEDRALALAAGMNDTLPKPFDPAVLYASLAQFTGRARPATDSALPANDAAAAPLPAQLPAAPIAAGPAAPQLDWSLLEELAFGNEAFIAQIIDTFLRDVPPLTEQLRHAAAAADAPAVASTAHRIKGQLAYFGLPELHEQLNQLEQQAKQQLPPDAEARAAAAQQQLAQLYPVLARRRDASTPA</sequence>
<proteinExistence type="predicted"/>
<evidence type="ECO:0000256" key="13">
    <source>
        <dbReference type="ARBA" id="ARBA00023136"/>
    </source>
</evidence>
<dbReference type="CDD" id="cd17546">
    <property type="entry name" value="REC_hyHK_CKI1_RcsC-like"/>
    <property type="match status" value="1"/>
</dbReference>
<dbReference type="OrthoDB" id="9797097at2"/>
<evidence type="ECO:0000259" key="19">
    <source>
        <dbReference type="PROSITE" id="PS50109"/>
    </source>
</evidence>
<dbReference type="Gene3D" id="3.40.50.2300">
    <property type="match status" value="1"/>
</dbReference>
<dbReference type="Proteomes" id="UP000282184">
    <property type="component" value="Unassembled WGS sequence"/>
</dbReference>
<gene>
    <name evidence="22" type="ORF">EJV47_13495</name>
</gene>
<evidence type="ECO:0000256" key="5">
    <source>
        <dbReference type="ARBA" id="ARBA00022553"/>
    </source>
</evidence>
<evidence type="ECO:0000256" key="12">
    <source>
        <dbReference type="ARBA" id="ARBA00023012"/>
    </source>
</evidence>
<feature type="modified residue" description="Phosphohistidine" evidence="16">
    <location>
        <position position="1185"/>
    </location>
</feature>
<dbReference type="InterPro" id="IPR003661">
    <property type="entry name" value="HisK_dim/P_dom"/>
</dbReference>
<evidence type="ECO:0000256" key="14">
    <source>
        <dbReference type="ARBA" id="ARBA00064003"/>
    </source>
</evidence>
<dbReference type="SUPFAM" id="SSF52172">
    <property type="entry name" value="CheY-like"/>
    <property type="match status" value="1"/>
</dbReference>
<keyword evidence="23" id="KW-1185">Reference proteome</keyword>
<comment type="subunit">
    <text evidence="14">At low DSF concentrations, interacts with RpfF.</text>
</comment>
<comment type="caution">
    <text evidence="22">The sequence shown here is derived from an EMBL/GenBank/DDBJ whole genome shotgun (WGS) entry which is preliminary data.</text>
</comment>
<keyword evidence="11 18" id="KW-1133">Transmembrane helix</keyword>
<keyword evidence="9 22" id="KW-0418">Kinase</keyword>
<evidence type="ECO:0000256" key="15">
    <source>
        <dbReference type="ARBA" id="ARBA00068150"/>
    </source>
</evidence>
<evidence type="ECO:0000256" key="8">
    <source>
        <dbReference type="ARBA" id="ARBA00022741"/>
    </source>
</evidence>
<dbReference type="FunFam" id="3.30.565.10:FF:000010">
    <property type="entry name" value="Sensor histidine kinase RcsC"/>
    <property type="match status" value="1"/>
</dbReference>